<keyword evidence="2 7" id="KW-0255">Endonuclease</keyword>
<evidence type="ECO:0000256" key="3">
    <source>
        <dbReference type="ARBA" id="ARBA00022763"/>
    </source>
</evidence>
<sequence length="317" mass="35933">MLLRFGYVAIALDVPQGSPNKTVTVKVLEKITDPVGRLHRLRRILRENLETTLRVLRYNAKNQIHLYRFTSKTVPLATHPLTAGWDYIEEYRPQWEELGDYIRQTGLRVSAHPDHFTLLNSPQPEVLTASLQDLEYHARLFDAMRLPPGPQLVLHIGGLYKDKAAAMDRFIQQYTRLPATLGQRLMLENDDKSYHAADVLALCRKTGCPMILDVHHHACLPCDTPLAKLWPDIVATWQGNRPKIHISSPKSAKDFRSHADFVNAADLTEFLAVAKDCGQDIDIMVEAKQKDLALFRLVEDLARLPGITRVEPAALEL</sequence>
<organism evidence="7 8">
    <name type="scientific">Propionispora vibrioides</name>
    <dbReference type="NCBI Taxonomy" id="112903"/>
    <lineage>
        <taxon>Bacteria</taxon>
        <taxon>Bacillati</taxon>
        <taxon>Bacillota</taxon>
        <taxon>Negativicutes</taxon>
        <taxon>Selenomonadales</taxon>
        <taxon>Sporomusaceae</taxon>
        <taxon>Propionispora</taxon>
    </lineage>
</organism>
<dbReference type="SUPFAM" id="SSF51658">
    <property type="entry name" value="Xylose isomerase-like"/>
    <property type="match status" value="1"/>
</dbReference>
<proteinExistence type="predicted"/>
<protein>
    <submittedName>
        <fullName evidence="7">UV-damage endonuclease</fullName>
    </submittedName>
</protein>
<dbReference type="Pfam" id="PF03851">
    <property type="entry name" value="UvdE"/>
    <property type="match status" value="1"/>
</dbReference>
<keyword evidence="5" id="KW-0378">Hydrolase</keyword>
<evidence type="ECO:0000256" key="4">
    <source>
        <dbReference type="ARBA" id="ARBA00022769"/>
    </source>
</evidence>
<dbReference type="PANTHER" id="PTHR31290:SF5">
    <property type="entry name" value="UV-DAMAGE ENDONUCLEASE"/>
    <property type="match status" value="1"/>
</dbReference>
<evidence type="ECO:0000256" key="2">
    <source>
        <dbReference type="ARBA" id="ARBA00022759"/>
    </source>
</evidence>
<keyword evidence="1" id="KW-0540">Nuclease</keyword>
<evidence type="ECO:0000313" key="7">
    <source>
        <dbReference type="EMBL" id="SEP36590.1"/>
    </source>
</evidence>
<dbReference type="GO" id="GO:0006289">
    <property type="term" value="P:nucleotide-excision repair"/>
    <property type="evidence" value="ECO:0007669"/>
    <property type="project" value="InterPro"/>
</dbReference>
<reference evidence="7 8" key="1">
    <citation type="submission" date="2016-10" db="EMBL/GenBank/DDBJ databases">
        <authorList>
            <person name="de Groot N.N."/>
        </authorList>
    </citation>
    <scope>NUCLEOTIDE SEQUENCE [LARGE SCALE GENOMIC DNA]</scope>
    <source>
        <strain evidence="7 8">DSM 13305</strain>
    </source>
</reference>
<gene>
    <name evidence="7" type="ORF">SAMN04490178_12155</name>
</gene>
<dbReference type="InterPro" id="IPR036237">
    <property type="entry name" value="Xyl_isomerase-like_sf"/>
</dbReference>
<evidence type="ECO:0000256" key="6">
    <source>
        <dbReference type="ARBA" id="ARBA00023204"/>
    </source>
</evidence>
<keyword evidence="4" id="KW-0228">DNA excision</keyword>
<dbReference type="PANTHER" id="PTHR31290">
    <property type="entry name" value="UV-DAMAGE ENDONUCLEASE"/>
    <property type="match status" value="1"/>
</dbReference>
<name>A0A1H8X9J3_9FIRM</name>
<evidence type="ECO:0000256" key="5">
    <source>
        <dbReference type="ARBA" id="ARBA00022801"/>
    </source>
</evidence>
<dbReference type="GO" id="GO:0009411">
    <property type="term" value="P:response to UV"/>
    <property type="evidence" value="ECO:0007669"/>
    <property type="project" value="InterPro"/>
</dbReference>
<dbReference type="NCBIfam" id="TIGR00629">
    <property type="entry name" value="uvde"/>
    <property type="match status" value="1"/>
</dbReference>
<evidence type="ECO:0000256" key="1">
    <source>
        <dbReference type="ARBA" id="ARBA00022722"/>
    </source>
</evidence>
<dbReference type="EMBL" id="FODY01000021">
    <property type="protein sequence ID" value="SEP36590.1"/>
    <property type="molecule type" value="Genomic_DNA"/>
</dbReference>
<dbReference type="RefSeq" id="WP_091749464.1">
    <property type="nucleotide sequence ID" value="NZ_FODY01000021.1"/>
</dbReference>
<keyword evidence="3" id="KW-0227">DNA damage</keyword>
<accession>A0A1H8X9J3</accession>
<dbReference type="InterPro" id="IPR004601">
    <property type="entry name" value="UvdE"/>
</dbReference>
<dbReference type="Proteomes" id="UP000198847">
    <property type="component" value="Unassembled WGS sequence"/>
</dbReference>
<dbReference type="GO" id="GO:0016787">
    <property type="term" value="F:hydrolase activity"/>
    <property type="evidence" value="ECO:0007669"/>
    <property type="project" value="UniProtKB-KW"/>
</dbReference>
<dbReference type="STRING" id="112903.SAMN04490178_12155"/>
<dbReference type="AlphaFoldDB" id="A0A1H8X9J3"/>
<dbReference type="GO" id="GO:0004519">
    <property type="term" value="F:endonuclease activity"/>
    <property type="evidence" value="ECO:0007669"/>
    <property type="project" value="UniProtKB-KW"/>
</dbReference>
<keyword evidence="8" id="KW-1185">Reference proteome</keyword>
<keyword evidence="6" id="KW-0234">DNA repair</keyword>
<dbReference type="Gene3D" id="3.20.20.150">
    <property type="entry name" value="Divalent-metal-dependent TIM barrel enzymes"/>
    <property type="match status" value="1"/>
</dbReference>
<dbReference type="OrthoDB" id="9782576at2"/>
<evidence type="ECO:0000313" key="8">
    <source>
        <dbReference type="Proteomes" id="UP000198847"/>
    </source>
</evidence>